<evidence type="ECO:0000256" key="7">
    <source>
        <dbReference type="ARBA" id="ARBA00022989"/>
    </source>
</evidence>
<keyword evidence="11" id="KW-1208">Phospholipid metabolism</keyword>
<dbReference type="EC" id="2.7.8.-" evidence="12"/>
<dbReference type="SUPFAM" id="SSF56024">
    <property type="entry name" value="Phospholipase D/nuclease"/>
    <property type="match status" value="2"/>
</dbReference>
<dbReference type="Gene3D" id="3.30.870.10">
    <property type="entry name" value="Endonuclease Chain A"/>
    <property type="match status" value="2"/>
</dbReference>
<dbReference type="CDD" id="cd09110">
    <property type="entry name" value="PLDc_CLS_1"/>
    <property type="match status" value="1"/>
</dbReference>
<dbReference type="AlphaFoldDB" id="A0A1G7V434"/>
<keyword evidence="3" id="KW-0444">Lipid biosynthesis</keyword>
<evidence type="ECO:0000259" key="14">
    <source>
        <dbReference type="PROSITE" id="PS50035"/>
    </source>
</evidence>
<feature type="domain" description="PLD phosphodiesterase" evidence="14">
    <location>
        <begin position="384"/>
        <end position="410"/>
    </location>
</feature>
<keyword evidence="9 13" id="KW-0472">Membrane</keyword>
<gene>
    <name evidence="15" type="ORF">SAMN04488542_1574</name>
</gene>
<evidence type="ECO:0000256" key="10">
    <source>
        <dbReference type="ARBA" id="ARBA00023209"/>
    </source>
</evidence>
<keyword evidence="16" id="KW-1185">Reference proteome</keyword>
<dbReference type="InterPro" id="IPR001736">
    <property type="entry name" value="PLipase_D/transphosphatidylase"/>
</dbReference>
<evidence type="ECO:0000256" key="11">
    <source>
        <dbReference type="ARBA" id="ARBA00023264"/>
    </source>
</evidence>
<organism evidence="15 16">
    <name type="scientific">Fontibacillus panacisegetis</name>
    <dbReference type="NCBI Taxonomy" id="670482"/>
    <lineage>
        <taxon>Bacteria</taxon>
        <taxon>Bacillati</taxon>
        <taxon>Bacillota</taxon>
        <taxon>Bacilli</taxon>
        <taxon>Bacillales</taxon>
        <taxon>Paenibacillaceae</taxon>
        <taxon>Fontibacillus</taxon>
    </lineage>
</organism>
<evidence type="ECO:0000256" key="6">
    <source>
        <dbReference type="ARBA" id="ARBA00022737"/>
    </source>
</evidence>
<keyword evidence="10" id="KW-0594">Phospholipid biosynthesis</keyword>
<evidence type="ECO:0000256" key="2">
    <source>
        <dbReference type="ARBA" id="ARBA00022475"/>
    </source>
</evidence>
<dbReference type="EMBL" id="FNBG01000057">
    <property type="protein sequence ID" value="SDG54328.1"/>
    <property type="molecule type" value="Genomic_DNA"/>
</dbReference>
<evidence type="ECO:0000256" key="3">
    <source>
        <dbReference type="ARBA" id="ARBA00022516"/>
    </source>
</evidence>
<dbReference type="Pfam" id="PF13091">
    <property type="entry name" value="PLDc_2"/>
    <property type="match status" value="2"/>
</dbReference>
<dbReference type="NCBIfam" id="TIGR04265">
    <property type="entry name" value="bac_cardiolipin"/>
    <property type="match status" value="1"/>
</dbReference>
<evidence type="ECO:0000256" key="4">
    <source>
        <dbReference type="ARBA" id="ARBA00022679"/>
    </source>
</evidence>
<dbReference type="Proteomes" id="UP000198972">
    <property type="component" value="Unassembled WGS sequence"/>
</dbReference>
<comment type="subcellular location">
    <subcellularLocation>
        <location evidence="1">Cell membrane</location>
    </subcellularLocation>
</comment>
<evidence type="ECO:0000256" key="12">
    <source>
        <dbReference type="NCBIfam" id="TIGR04265"/>
    </source>
</evidence>
<dbReference type="OrthoDB" id="9762009at2"/>
<protein>
    <recommendedName>
        <fullName evidence="12">Cardiolipin synthase</fullName>
        <ecNumber evidence="12">2.7.8.-</ecNumber>
    </recommendedName>
</protein>
<dbReference type="SMART" id="SM00155">
    <property type="entry name" value="PLDc"/>
    <property type="match status" value="2"/>
</dbReference>
<keyword evidence="8" id="KW-0443">Lipid metabolism</keyword>
<dbReference type="RefSeq" id="WP_091236520.1">
    <property type="nucleotide sequence ID" value="NZ_FNBG01000057.1"/>
</dbReference>
<dbReference type="GO" id="GO:0032049">
    <property type="term" value="P:cardiolipin biosynthetic process"/>
    <property type="evidence" value="ECO:0007669"/>
    <property type="project" value="UniProtKB-UniRule"/>
</dbReference>
<keyword evidence="6" id="KW-0677">Repeat</keyword>
<keyword evidence="7 13" id="KW-1133">Transmembrane helix</keyword>
<dbReference type="PANTHER" id="PTHR21248">
    <property type="entry name" value="CARDIOLIPIN SYNTHASE"/>
    <property type="match status" value="1"/>
</dbReference>
<feature type="transmembrane region" description="Helical" evidence="13">
    <location>
        <begin position="33"/>
        <end position="50"/>
    </location>
</feature>
<evidence type="ECO:0000256" key="8">
    <source>
        <dbReference type="ARBA" id="ARBA00023098"/>
    </source>
</evidence>
<evidence type="ECO:0000313" key="16">
    <source>
        <dbReference type="Proteomes" id="UP000198972"/>
    </source>
</evidence>
<evidence type="ECO:0000256" key="9">
    <source>
        <dbReference type="ARBA" id="ARBA00023136"/>
    </source>
</evidence>
<dbReference type="STRING" id="670482.SAMN04488542_1574"/>
<name>A0A1G7V434_9BACL</name>
<dbReference type="PROSITE" id="PS50035">
    <property type="entry name" value="PLD"/>
    <property type="match status" value="2"/>
</dbReference>
<evidence type="ECO:0000313" key="15">
    <source>
        <dbReference type="EMBL" id="SDG54328.1"/>
    </source>
</evidence>
<evidence type="ECO:0000256" key="13">
    <source>
        <dbReference type="SAM" id="Phobius"/>
    </source>
</evidence>
<dbReference type="CDD" id="cd09112">
    <property type="entry name" value="PLDc_CLS_2"/>
    <property type="match status" value="1"/>
</dbReference>
<feature type="domain" description="PLD phosphodiesterase" evidence="14">
    <location>
        <begin position="211"/>
        <end position="238"/>
    </location>
</feature>
<reference evidence="15 16" key="1">
    <citation type="submission" date="2016-10" db="EMBL/GenBank/DDBJ databases">
        <authorList>
            <person name="de Groot N.N."/>
        </authorList>
    </citation>
    <scope>NUCLEOTIDE SEQUENCE [LARGE SCALE GENOMIC DNA]</scope>
    <source>
        <strain evidence="15 16">DSM 28129</strain>
    </source>
</reference>
<keyword evidence="4" id="KW-0808">Transferase</keyword>
<keyword evidence="2" id="KW-1003">Cell membrane</keyword>
<dbReference type="InterPro" id="IPR025202">
    <property type="entry name" value="PLD-like_dom"/>
</dbReference>
<evidence type="ECO:0000256" key="1">
    <source>
        <dbReference type="ARBA" id="ARBA00004236"/>
    </source>
</evidence>
<dbReference type="GO" id="GO:0005886">
    <property type="term" value="C:plasma membrane"/>
    <property type="evidence" value="ECO:0007669"/>
    <property type="project" value="UniProtKB-SubCell"/>
</dbReference>
<proteinExistence type="predicted"/>
<evidence type="ECO:0000256" key="5">
    <source>
        <dbReference type="ARBA" id="ARBA00022692"/>
    </source>
</evidence>
<sequence length="470" mass="53987">MFWIIMALLLFILQIAAIIVIEHHRPDKAITWLTILFIFPLIGFLPYYFLAKNYSCHRIHNHDNNLGEFCKSEITNRCTNRVSADNLQDVIDKDSKLHTLLQQIPVALLTAYNETTVYSEGKSAFEAMLESIAAARHHIHIEFYILRDDNLGTRFKQLLVRKALEGVQVRILYDGIGTRRLGSNFLKPLKDAGVEIGCFFPPLTTLFEKRLNYRNHRKIVLVDGTTGFFGGLNIGDEYLGRSRKFKYWRDTHFLIKGDSVLWIQYAFLNDWYMARGQSLAHSIYFPFQNMPGNELVQIVNSEPGETMLELMFSLIVSAKKRIYIETPYFIPDSGIRLAIKTAVKSGVDVHIIIPGAPDKKFVYHATLSFVQEMLEAGVRFFCYQKGFLHAKVAIIDDLACSGSANMDIRSFCSQFELNAIFFDGKVVNRLVQDFNIDLGDSKEILLTEFQKRPRVQKIKEIYARLFAPLL</sequence>
<accession>A0A1G7V434</accession>
<dbReference type="PANTHER" id="PTHR21248:SF22">
    <property type="entry name" value="PHOSPHOLIPASE D"/>
    <property type="match status" value="1"/>
</dbReference>
<keyword evidence="5 13" id="KW-0812">Transmembrane</keyword>
<dbReference type="InterPro" id="IPR022924">
    <property type="entry name" value="Cardiolipin_synthase"/>
</dbReference>
<dbReference type="FunFam" id="3.30.870.10:FF:000014">
    <property type="entry name" value="Cardiolipin synthase"/>
    <property type="match status" value="1"/>
</dbReference>
<dbReference type="GO" id="GO:0008808">
    <property type="term" value="F:cardiolipin synthase activity"/>
    <property type="evidence" value="ECO:0007669"/>
    <property type="project" value="UniProtKB-UniRule"/>
</dbReference>